<name>A0ABS4TEV9_9PSEU</name>
<protein>
    <recommendedName>
        <fullName evidence="3">Glyoxalase</fullName>
    </recommendedName>
</protein>
<sequence>MSARSSGFVEEASQSAASFIAPDSRWVSGATGCAAMIPAAINEVSASPGPMPYELALLDPTQPTIPEGYGKPVQGLLLNFEVEDVDAEWARLVDGEGLPVALSLRSEDFGRRHFIVADPKGVLIDVITPIAPSAQYADQFLNA</sequence>
<gene>
    <name evidence="1" type="ORF">JOF56_003353</name>
</gene>
<dbReference type="EMBL" id="JAGINW010000001">
    <property type="protein sequence ID" value="MBP2322968.1"/>
    <property type="molecule type" value="Genomic_DNA"/>
</dbReference>
<keyword evidence="2" id="KW-1185">Reference proteome</keyword>
<dbReference type="InterPro" id="IPR029068">
    <property type="entry name" value="Glyas_Bleomycin-R_OHBP_Dase"/>
</dbReference>
<dbReference type="Gene3D" id="3.30.720.110">
    <property type="match status" value="1"/>
</dbReference>
<accession>A0ABS4TEV9</accession>
<evidence type="ECO:0000313" key="1">
    <source>
        <dbReference type="EMBL" id="MBP2322968.1"/>
    </source>
</evidence>
<dbReference type="SUPFAM" id="SSF54593">
    <property type="entry name" value="Glyoxalase/Bleomycin resistance protein/Dihydroxybiphenyl dioxygenase"/>
    <property type="match status" value="1"/>
</dbReference>
<organism evidence="1 2">
    <name type="scientific">Kibdelosporangium banguiense</name>
    <dbReference type="NCBI Taxonomy" id="1365924"/>
    <lineage>
        <taxon>Bacteria</taxon>
        <taxon>Bacillati</taxon>
        <taxon>Actinomycetota</taxon>
        <taxon>Actinomycetes</taxon>
        <taxon>Pseudonocardiales</taxon>
        <taxon>Pseudonocardiaceae</taxon>
        <taxon>Kibdelosporangium</taxon>
    </lineage>
</organism>
<evidence type="ECO:0000313" key="2">
    <source>
        <dbReference type="Proteomes" id="UP001519332"/>
    </source>
</evidence>
<reference evidence="1 2" key="1">
    <citation type="submission" date="2021-03" db="EMBL/GenBank/DDBJ databases">
        <title>Sequencing the genomes of 1000 actinobacteria strains.</title>
        <authorList>
            <person name="Klenk H.-P."/>
        </authorList>
    </citation>
    <scope>NUCLEOTIDE SEQUENCE [LARGE SCALE GENOMIC DNA]</scope>
    <source>
        <strain evidence="1 2">DSM 46670</strain>
    </source>
</reference>
<comment type="caution">
    <text evidence="1">The sequence shown here is derived from an EMBL/GenBank/DDBJ whole genome shotgun (WGS) entry which is preliminary data.</text>
</comment>
<dbReference type="Proteomes" id="UP001519332">
    <property type="component" value="Unassembled WGS sequence"/>
</dbReference>
<proteinExistence type="predicted"/>
<evidence type="ECO:0008006" key="3">
    <source>
        <dbReference type="Google" id="ProtNLM"/>
    </source>
</evidence>